<organism evidence="3 4">
    <name type="scientific">Halorutilus salinus</name>
    <dbReference type="NCBI Taxonomy" id="2487751"/>
    <lineage>
        <taxon>Archaea</taxon>
        <taxon>Methanobacteriati</taxon>
        <taxon>Methanobacteriota</taxon>
        <taxon>Stenosarchaea group</taxon>
        <taxon>Halobacteria</taxon>
        <taxon>Halorutilales</taxon>
        <taxon>Halorutilaceae</taxon>
        <taxon>Halorutilus</taxon>
    </lineage>
</organism>
<sequence>MTLPKSLRPRNRYVFFEAETLPDASFGEHDLRRALWFEAQNLYGDVTSAETRAKLVEYDGDDATLGAGVVRCDHDGVEETRAALACIDKVQGDPVGIRVVGVSGTLKAGRDRYGGTPETRETTVDGSPAWERGDVVDVRTDDGFMCGTHHDLGKE</sequence>
<dbReference type="Gene3D" id="3.30.70.3250">
    <property type="entry name" value="Ribonuclease P, Pop5 subunit"/>
    <property type="match status" value="1"/>
</dbReference>
<dbReference type="SUPFAM" id="SSF160350">
    <property type="entry name" value="Rnp2-like"/>
    <property type="match status" value="1"/>
</dbReference>
<dbReference type="Proteomes" id="UP001149411">
    <property type="component" value="Unassembled WGS sequence"/>
</dbReference>
<dbReference type="EC" id="3.1.26.5" evidence="2"/>
<comment type="subcellular location">
    <subcellularLocation>
        <location evidence="2">Cytoplasm</location>
    </subcellularLocation>
</comment>
<dbReference type="GO" id="GO:0005737">
    <property type="term" value="C:cytoplasm"/>
    <property type="evidence" value="ECO:0007669"/>
    <property type="project" value="UniProtKB-SubCell"/>
</dbReference>
<gene>
    <name evidence="2" type="primary">rnp2</name>
    <name evidence="3" type="ORF">EGH25_01135</name>
</gene>
<keyword evidence="2" id="KW-0255">Endonuclease</keyword>
<evidence type="ECO:0000256" key="1">
    <source>
        <dbReference type="ARBA" id="ARBA00022694"/>
    </source>
</evidence>
<dbReference type="GO" id="GO:0001682">
    <property type="term" value="P:tRNA 5'-leader removal"/>
    <property type="evidence" value="ECO:0007669"/>
    <property type="project" value="UniProtKB-UniRule"/>
</dbReference>
<comment type="similarity">
    <text evidence="2">Belongs to the eukaryotic/archaeal RNase P protein component 2 family.</text>
</comment>
<evidence type="ECO:0000313" key="3">
    <source>
        <dbReference type="EMBL" id="MCX2817964.1"/>
    </source>
</evidence>
<comment type="function">
    <text evidence="2">Part of ribonuclease P, a protein complex that generates mature tRNA molecules by cleaving their 5'-ends.</text>
</comment>
<dbReference type="GO" id="GO:0030677">
    <property type="term" value="C:ribonuclease P complex"/>
    <property type="evidence" value="ECO:0007669"/>
    <property type="project" value="UniProtKB-UniRule"/>
</dbReference>
<dbReference type="Pfam" id="PF01900">
    <property type="entry name" value="RNase_P_Rpp14"/>
    <property type="match status" value="1"/>
</dbReference>
<dbReference type="EMBL" id="RKLV01000001">
    <property type="protein sequence ID" value="MCX2817964.1"/>
    <property type="molecule type" value="Genomic_DNA"/>
</dbReference>
<keyword evidence="2" id="KW-0378">Hydrolase</keyword>
<reference evidence="3" key="1">
    <citation type="submission" date="2022-09" db="EMBL/GenBank/DDBJ databases">
        <title>Haloadaptaus new haloarchaeum isolated from saline soil.</title>
        <authorList>
            <person name="Duran-Viseras A."/>
            <person name="Sanchez-Porro C."/>
            <person name="Ventosa A."/>
        </authorList>
    </citation>
    <scope>NUCLEOTIDE SEQUENCE</scope>
    <source>
        <strain evidence="3">F3-133</strain>
    </source>
</reference>
<keyword evidence="1 2" id="KW-0819">tRNA processing</keyword>
<keyword evidence="4" id="KW-1185">Reference proteome</keyword>
<keyword evidence="2" id="KW-0540">Nuclease</keyword>
<dbReference type="InterPro" id="IPR038085">
    <property type="entry name" value="Rnp2-like_sf"/>
</dbReference>
<comment type="subunit">
    <text evidence="2">Consists of a catalytic RNA component and at least 4-5 protein subunits.</text>
</comment>
<dbReference type="RefSeq" id="WP_266085525.1">
    <property type="nucleotide sequence ID" value="NZ_RKLV01000001.1"/>
</dbReference>
<comment type="catalytic activity">
    <reaction evidence="2">
        <text>Endonucleolytic cleavage of RNA, removing 5'-extranucleotides from tRNA precursor.</text>
        <dbReference type="EC" id="3.1.26.5"/>
    </reaction>
</comment>
<accession>A0A9Q4C2V6</accession>
<comment type="caution">
    <text evidence="3">The sequence shown here is derived from an EMBL/GenBank/DDBJ whole genome shotgun (WGS) entry which is preliminary data.</text>
</comment>
<evidence type="ECO:0000313" key="4">
    <source>
        <dbReference type="Proteomes" id="UP001149411"/>
    </source>
</evidence>
<protein>
    <recommendedName>
        <fullName evidence="2">Ribonuclease P protein component 2</fullName>
        <shortName evidence="2">RNase P component 2</shortName>
        <ecNumber evidence="2">3.1.26.5</ecNumber>
    </recommendedName>
    <alternativeName>
        <fullName evidence="2">Pop5</fullName>
    </alternativeName>
</protein>
<proteinExistence type="inferred from homology"/>
<name>A0A9Q4C2V6_9EURY</name>
<dbReference type="GO" id="GO:0004526">
    <property type="term" value="F:ribonuclease P activity"/>
    <property type="evidence" value="ECO:0007669"/>
    <property type="project" value="UniProtKB-UniRule"/>
</dbReference>
<dbReference type="AlphaFoldDB" id="A0A9Q4C2V6"/>
<evidence type="ECO:0000256" key="2">
    <source>
        <dbReference type="HAMAP-Rule" id="MF_00755"/>
    </source>
</evidence>
<keyword evidence="2" id="KW-0963">Cytoplasm</keyword>
<dbReference type="HAMAP" id="MF_00755">
    <property type="entry name" value="RNase_P_2"/>
    <property type="match status" value="1"/>
</dbReference>
<dbReference type="InterPro" id="IPR002759">
    <property type="entry name" value="Pop5/Rpp14/Rnp2-like"/>
</dbReference>